<dbReference type="InterPro" id="IPR000433">
    <property type="entry name" value="Znf_ZZ"/>
</dbReference>
<evidence type="ECO:0000256" key="11">
    <source>
        <dbReference type="SAM" id="MobiDB-lite"/>
    </source>
</evidence>
<evidence type="ECO:0000256" key="5">
    <source>
        <dbReference type="ARBA" id="ARBA00022801"/>
    </source>
</evidence>
<dbReference type="Pfam" id="PF00648">
    <property type="entry name" value="Peptidase_C2"/>
    <property type="match status" value="1"/>
</dbReference>
<dbReference type="CDD" id="cd00044">
    <property type="entry name" value="CysPc"/>
    <property type="match status" value="1"/>
</dbReference>
<sequence length="788" mass="87902">MSVNVLKSITSPVMSRQSSLLVPLNFDQRKDQAGLLVTEELDKAIERCKKRVEGIAKECRRRNSRFRYSTLTKLAPFPPLILPPSRDIEFDLDNDQTRCLYGLSSDHHFTTEDVRRVSQIFDNPEFFKDTPGSNDIAQSGILGDCWFVSALVVASTVPHLIEKICVARDEKVGVYGFIFFRDAGWQEVIIDDLLCSSVPLWESLNPREQSLYKKDKDAYNSTARKGSKSLAFAKSGKENETWVPLIEKAYAKLYGDYAALEGGIPGDAIEDLTGGVTTLMPLIDILDEDEFWNKELLRANQDRLLGCGIMGPEEQVNGIFTTHAYSIIQAMEVKGKRFVKIRNPWGHSEWTGRWSDGSKEWTNEWLQALPELGHSFGNDGVFLMEYKDFLSTWTNVSRTIIFNSSWMMSSQWLDVTSRSFPCAWGFGDVSFTISVPQPTPAVIVLSRLNDRHFEELSGCYDWALDFVLFRKGDTEPIGSSVHDYFMDRSVSLELDLDAGEYVVHVRLDRWLVHGRSPSSPVDRKDDWDPRKLARKFAGMVTSASIATNFDPSPYADFLPIQSSPFAGQDISEIEVSSAAVAAASKVSLDPVPDNAIAPKPQENAPSLEETKADVKVPPATADDGKSKDIQDGDNIKPAPSTEPAPVIHHGVSCDGCGVSLSPPGNVCKLKFFFGKMFPIVGPRYRCLDPSCNDFDLCQKCMDAGKHPSGHPFLCIAVPLDQVERTPVPDKFGVDDKITARENHITLGLRVYTMRQSPAMVKGQLRHGNILHWSKQESKTGDVKPPETK</sequence>
<dbReference type="PANTHER" id="PTHR10183">
    <property type="entry name" value="CALPAIN"/>
    <property type="match status" value="1"/>
</dbReference>
<dbReference type="SUPFAM" id="SSF57850">
    <property type="entry name" value="RING/U-box"/>
    <property type="match status" value="1"/>
</dbReference>
<organism evidence="14 15">
    <name type="scientific">Jaapia argillacea MUCL 33604</name>
    <dbReference type="NCBI Taxonomy" id="933084"/>
    <lineage>
        <taxon>Eukaryota</taxon>
        <taxon>Fungi</taxon>
        <taxon>Dikarya</taxon>
        <taxon>Basidiomycota</taxon>
        <taxon>Agaricomycotina</taxon>
        <taxon>Agaricomycetes</taxon>
        <taxon>Agaricomycetidae</taxon>
        <taxon>Jaapiales</taxon>
        <taxon>Jaapiaceae</taxon>
        <taxon>Jaapia</taxon>
    </lineage>
</organism>
<proteinExistence type="inferred from homology"/>
<feature type="active site" evidence="8 10">
    <location>
        <position position="145"/>
    </location>
</feature>
<dbReference type="Proteomes" id="UP000027265">
    <property type="component" value="Unassembled WGS sequence"/>
</dbReference>
<dbReference type="InterPro" id="IPR038765">
    <property type="entry name" value="Papain-like_cys_pep_sf"/>
</dbReference>
<gene>
    <name evidence="14" type="ORF">JAAARDRAFT_196208</name>
</gene>
<keyword evidence="5 10" id="KW-0378">Hydrolase</keyword>
<evidence type="ECO:0008006" key="16">
    <source>
        <dbReference type="Google" id="ProtNLM"/>
    </source>
</evidence>
<dbReference type="OrthoDB" id="424753at2759"/>
<evidence type="ECO:0000256" key="8">
    <source>
        <dbReference type="PIRSR" id="PIRSR622684-1"/>
    </source>
</evidence>
<dbReference type="GO" id="GO:0004198">
    <property type="term" value="F:calcium-dependent cysteine-type endopeptidase activity"/>
    <property type="evidence" value="ECO:0007669"/>
    <property type="project" value="InterPro"/>
</dbReference>
<dbReference type="InterPro" id="IPR001300">
    <property type="entry name" value="Peptidase_C2_calpain_cat"/>
</dbReference>
<dbReference type="GO" id="GO:0008270">
    <property type="term" value="F:zinc ion binding"/>
    <property type="evidence" value="ECO:0007669"/>
    <property type="project" value="UniProtKB-KW"/>
</dbReference>
<dbReference type="Gene3D" id="3.90.70.10">
    <property type="entry name" value="Cysteine proteinases"/>
    <property type="match status" value="1"/>
</dbReference>
<evidence type="ECO:0000256" key="9">
    <source>
        <dbReference type="PROSITE-ProRule" id="PRU00228"/>
    </source>
</evidence>
<evidence type="ECO:0000256" key="4">
    <source>
        <dbReference type="ARBA" id="ARBA00022771"/>
    </source>
</evidence>
<evidence type="ECO:0000256" key="6">
    <source>
        <dbReference type="ARBA" id="ARBA00022807"/>
    </source>
</evidence>
<feature type="domain" description="Calpain catalytic" evidence="13">
    <location>
        <begin position="115"/>
        <end position="402"/>
    </location>
</feature>
<dbReference type="InterPro" id="IPR022684">
    <property type="entry name" value="Calpain_cysteine_protease"/>
</dbReference>
<protein>
    <recommendedName>
        <fullName evidence="16">Calpain catalytic domain-containing protein</fullName>
    </recommendedName>
</protein>
<dbReference type="AlphaFoldDB" id="A0A067PIS2"/>
<evidence type="ECO:0000313" key="14">
    <source>
        <dbReference type="EMBL" id="KDQ54808.1"/>
    </source>
</evidence>
<dbReference type="Gene3D" id="3.30.60.90">
    <property type="match status" value="1"/>
</dbReference>
<evidence type="ECO:0000256" key="3">
    <source>
        <dbReference type="ARBA" id="ARBA00022723"/>
    </source>
</evidence>
<dbReference type="SMART" id="SM00230">
    <property type="entry name" value="CysPc"/>
    <property type="match status" value="1"/>
</dbReference>
<dbReference type="InterPro" id="IPR043145">
    <property type="entry name" value="Znf_ZZ_sf"/>
</dbReference>
<evidence type="ECO:0000256" key="2">
    <source>
        <dbReference type="ARBA" id="ARBA00022670"/>
    </source>
</evidence>
<feature type="domain" description="ZZ-type" evidence="12">
    <location>
        <begin position="666"/>
        <end position="720"/>
    </location>
</feature>
<dbReference type="PROSITE" id="PS50135">
    <property type="entry name" value="ZF_ZZ_2"/>
    <property type="match status" value="1"/>
</dbReference>
<dbReference type="Pfam" id="PF00569">
    <property type="entry name" value="ZZ"/>
    <property type="match status" value="1"/>
</dbReference>
<accession>A0A067PIS2</accession>
<dbReference type="GO" id="GO:0006508">
    <property type="term" value="P:proteolysis"/>
    <property type="evidence" value="ECO:0007669"/>
    <property type="project" value="UniProtKB-KW"/>
</dbReference>
<keyword evidence="3" id="KW-0479">Metal-binding</keyword>
<keyword evidence="7" id="KW-0862">Zinc</keyword>
<feature type="compositionally biased region" description="Basic and acidic residues" evidence="11">
    <location>
        <begin position="622"/>
        <end position="634"/>
    </location>
</feature>
<dbReference type="PROSITE" id="PS50203">
    <property type="entry name" value="CALPAIN_CAT"/>
    <property type="match status" value="1"/>
</dbReference>
<feature type="active site" evidence="8 10">
    <location>
        <position position="343"/>
    </location>
</feature>
<evidence type="ECO:0000256" key="7">
    <source>
        <dbReference type="ARBA" id="ARBA00022833"/>
    </source>
</evidence>
<evidence type="ECO:0000256" key="1">
    <source>
        <dbReference type="ARBA" id="ARBA00007623"/>
    </source>
</evidence>
<dbReference type="CDD" id="cd02249">
    <property type="entry name" value="ZZ"/>
    <property type="match status" value="1"/>
</dbReference>
<dbReference type="SUPFAM" id="SSF54001">
    <property type="entry name" value="Cysteine proteinases"/>
    <property type="match status" value="1"/>
</dbReference>
<dbReference type="PRINTS" id="PR00704">
    <property type="entry name" value="CALPAIN"/>
</dbReference>
<keyword evidence="15" id="KW-1185">Reference proteome</keyword>
<dbReference type="InParanoid" id="A0A067PIS2"/>
<dbReference type="SMART" id="SM00291">
    <property type="entry name" value="ZnF_ZZ"/>
    <property type="match status" value="1"/>
</dbReference>
<feature type="active site" evidence="8 10">
    <location>
        <position position="323"/>
    </location>
</feature>
<keyword evidence="6 10" id="KW-0788">Thiol protease</keyword>
<comment type="similarity">
    <text evidence="1">Belongs to the peptidase C2 family.</text>
</comment>
<reference evidence="15" key="1">
    <citation type="journal article" date="2014" name="Proc. Natl. Acad. Sci. U.S.A.">
        <title>Extensive sampling of basidiomycete genomes demonstrates inadequacy of the white-rot/brown-rot paradigm for wood decay fungi.</title>
        <authorList>
            <person name="Riley R."/>
            <person name="Salamov A.A."/>
            <person name="Brown D.W."/>
            <person name="Nagy L.G."/>
            <person name="Floudas D."/>
            <person name="Held B.W."/>
            <person name="Levasseur A."/>
            <person name="Lombard V."/>
            <person name="Morin E."/>
            <person name="Otillar R."/>
            <person name="Lindquist E.A."/>
            <person name="Sun H."/>
            <person name="LaButti K.M."/>
            <person name="Schmutz J."/>
            <person name="Jabbour D."/>
            <person name="Luo H."/>
            <person name="Baker S.E."/>
            <person name="Pisabarro A.G."/>
            <person name="Walton J.D."/>
            <person name="Blanchette R.A."/>
            <person name="Henrissat B."/>
            <person name="Martin F."/>
            <person name="Cullen D."/>
            <person name="Hibbett D.S."/>
            <person name="Grigoriev I.V."/>
        </authorList>
    </citation>
    <scope>NUCLEOTIDE SEQUENCE [LARGE SCALE GENOMIC DNA]</scope>
    <source>
        <strain evidence="15">MUCL 33604</strain>
    </source>
</reference>
<dbReference type="STRING" id="933084.A0A067PIS2"/>
<feature type="region of interest" description="Disordered" evidence="11">
    <location>
        <begin position="590"/>
        <end position="643"/>
    </location>
</feature>
<keyword evidence="2 10" id="KW-0645">Protease</keyword>
<evidence type="ECO:0000313" key="15">
    <source>
        <dbReference type="Proteomes" id="UP000027265"/>
    </source>
</evidence>
<evidence type="ECO:0000256" key="10">
    <source>
        <dbReference type="PROSITE-ProRule" id="PRU00239"/>
    </source>
</evidence>
<evidence type="ECO:0000259" key="13">
    <source>
        <dbReference type="PROSITE" id="PS50203"/>
    </source>
</evidence>
<dbReference type="PANTHER" id="PTHR10183:SF379">
    <property type="entry name" value="CALPAIN-5"/>
    <property type="match status" value="1"/>
</dbReference>
<keyword evidence="4 9" id="KW-0863">Zinc-finger</keyword>
<name>A0A067PIS2_9AGAM</name>
<dbReference type="HOGENOM" id="CLU_006072_2_1_1"/>
<dbReference type="EMBL" id="KL197727">
    <property type="protein sequence ID" value="KDQ54808.1"/>
    <property type="molecule type" value="Genomic_DNA"/>
</dbReference>
<evidence type="ECO:0000259" key="12">
    <source>
        <dbReference type="PROSITE" id="PS50135"/>
    </source>
</evidence>